<dbReference type="GO" id="GO:0016020">
    <property type="term" value="C:membrane"/>
    <property type="evidence" value="ECO:0007669"/>
    <property type="project" value="UniProtKB-SubCell"/>
</dbReference>
<evidence type="ECO:0000256" key="1">
    <source>
        <dbReference type="ARBA" id="ARBA00004141"/>
    </source>
</evidence>
<dbReference type="Pfam" id="PF05140">
    <property type="entry name" value="ResB"/>
    <property type="match status" value="1"/>
</dbReference>
<protein>
    <recommendedName>
        <fullName evidence="6">ResB-like domain-containing protein</fullName>
    </recommendedName>
</protein>
<evidence type="ECO:0000256" key="2">
    <source>
        <dbReference type="ARBA" id="ARBA00022692"/>
    </source>
</evidence>
<keyword evidence="5" id="KW-0472">Membrane</keyword>
<keyword evidence="3" id="KW-0201">Cytochrome c-type biogenesis</keyword>
<proteinExistence type="predicted"/>
<evidence type="ECO:0000256" key="5">
    <source>
        <dbReference type="ARBA" id="ARBA00023136"/>
    </source>
</evidence>
<dbReference type="GO" id="GO:0017004">
    <property type="term" value="P:cytochrome complex assembly"/>
    <property type="evidence" value="ECO:0007669"/>
    <property type="project" value="UniProtKB-KW"/>
</dbReference>
<evidence type="ECO:0000256" key="4">
    <source>
        <dbReference type="ARBA" id="ARBA00022989"/>
    </source>
</evidence>
<dbReference type="AlphaFoldDB" id="A0A3B0WE83"/>
<organism evidence="7">
    <name type="scientific">hydrothermal vent metagenome</name>
    <dbReference type="NCBI Taxonomy" id="652676"/>
    <lineage>
        <taxon>unclassified sequences</taxon>
        <taxon>metagenomes</taxon>
        <taxon>ecological metagenomes</taxon>
    </lineage>
</organism>
<dbReference type="EMBL" id="UOFC01000250">
    <property type="protein sequence ID" value="VAW49007.1"/>
    <property type="molecule type" value="Genomic_DNA"/>
</dbReference>
<comment type="subcellular location">
    <subcellularLocation>
        <location evidence="1">Membrane</location>
        <topology evidence="1">Multi-pass membrane protein</topology>
    </subcellularLocation>
</comment>
<evidence type="ECO:0000313" key="7">
    <source>
        <dbReference type="EMBL" id="VAW49007.1"/>
    </source>
</evidence>
<reference evidence="7" key="1">
    <citation type="submission" date="2018-06" db="EMBL/GenBank/DDBJ databases">
        <authorList>
            <person name="Zhirakovskaya E."/>
        </authorList>
    </citation>
    <scope>NUCLEOTIDE SEQUENCE</scope>
</reference>
<gene>
    <name evidence="7" type="ORF">MNBD_GAMMA03-1610</name>
</gene>
<feature type="domain" description="ResB-like" evidence="6">
    <location>
        <begin position="72"/>
        <end position="184"/>
    </location>
</feature>
<name>A0A3B0WE83_9ZZZZ</name>
<keyword evidence="4" id="KW-1133">Transmembrane helix</keyword>
<keyword evidence="2" id="KW-0812">Transmembrane</keyword>
<sequence>MELLARYLVRYSASLKLTLFLFFIFGAGVILWHFTEHELKNWLITIPLLLLAFNLMTALLTNKIFRIHGWLLLFHVGLLLLLLLIGISQVTKLIGGVEVTNGTVYDQSSAQWQQGIFHPNRLDKLQFKLEQFSINYAPSHGTVVRQDTQAHITWLDEEGGVKKGVVGDKVPLKIYGYKLYTTHNKGFAPMFKWQPNQGFPIEGSVHLPAWPENELNQANDLQIPNTPYKLWLNLKFFDPILSTIEPSTFRIPSDFILIVRVEELRYELQPGEFIEFETGRLEFLGLNTWMGFQIFYDWSLPWMLGASLLALFGLAGHFWKKFAPVPWRESLEEEEKK</sequence>
<evidence type="ECO:0000259" key="6">
    <source>
        <dbReference type="Pfam" id="PF05140"/>
    </source>
</evidence>
<dbReference type="InterPro" id="IPR007816">
    <property type="entry name" value="ResB-like_domain"/>
</dbReference>
<accession>A0A3B0WE83</accession>
<evidence type="ECO:0000256" key="3">
    <source>
        <dbReference type="ARBA" id="ARBA00022748"/>
    </source>
</evidence>